<feature type="transmembrane region" description="Helical" evidence="1">
    <location>
        <begin position="576"/>
        <end position="596"/>
    </location>
</feature>
<evidence type="ECO:0000313" key="3">
    <source>
        <dbReference type="Proteomes" id="UP000012589"/>
    </source>
</evidence>
<feature type="transmembrane region" description="Helical" evidence="1">
    <location>
        <begin position="419"/>
        <end position="439"/>
    </location>
</feature>
<dbReference type="EMBL" id="AQFT01000124">
    <property type="protein sequence ID" value="EMZ22171.1"/>
    <property type="molecule type" value="Genomic_DNA"/>
</dbReference>
<feature type="transmembrane region" description="Helical" evidence="1">
    <location>
        <begin position="547"/>
        <end position="564"/>
    </location>
</feature>
<feature type="transmembrane region" description="Helical" evidence="1">
    <location>
        <begin position="371"/>
        <end position="399"/>
    </location>
</feature>
<dbReference type="eggNOG" id="ENOG5030XQF">
    <property type="taxonomic scope" value="Bacteria"/>
</dbReference>
<feature type="transmembrane region" description="Helical" evidence="1">
    <location>
        <begin position="290"/>
        <end position="305"/>
    </location>
</feature>
<accession>N2A1V7</accession>
<dbReference type="Proteomes" id="UP000012589">
    <property type="component" value="Unassembled WGS sequence"/>
</dbReference>
<keyword evidence="3" id="KW-1185">Reference proteome</keyword>
<protein>
    <recommendedName>
        <fullName evidence="4">Glycosyltransferase RgtA/B/C/D-like domain-containing protein</fullName>
    </recommendedName>
</protein>
<evidence type="ECO:0000313" key="2">
    <source>
        <dbReference type="EMBL" id="EMZ22171.1"/>
    </source>
</evidence>
<dbReference type="STRING" id="1235802.C823_04259"/>
<proteinExistence type="predicted"/>
<feature type="transmembrane region" description="Helical" evidence="1">
    <location>
        <begin position="342"/>
        <end position="359"/>
    </location>
</feature>
<evidence type="ECO:0000256" key="1">
    <source>
        <dbReference type="SAM" id="Phobius"/>
    </source>
</evidence>
<comment type="caution">
    <text evidence="2">The sequence shown here is derived from an EMBL/GenBank/DDBJ whole genome shotgun (WGS) entry which is preliminary data.</text>
</comment>
<keyword evidence="1" id="KW-0472">Membrane</keyword>
<organism evidence="2 3">
    <name type="scientific">Eubacterium plexicaudatum ASF492</name>
    <dbReference type="NCBI Taxonomy" id="1235802"/>
    <lineage>
        <taxon>Bacteria</taxon>
        <taxon>Bacillati</taxon>
        <taxon>Bacillota</taxon>
        <taxon>Clostridia</taxon>
        <taxon>Eubacteriales</taxon>
        <taxon>Eubacteriaceae</taxon>
        <taxon>Eubacterium</taxon>
    </lineage>
</organism>
<feature type="transmembrane region" description="Helical" evidence="1">
    <location>
        <begin position="219"/>
        <end position="240"/>
    </location>
</feature>
<dbReference type="HOGENOM" id="CLU_384405_0_0_9"/>
<dbReference type="OrthoDB" id="2589256at2"/>
<feature type="transmembrane region" description="Helical" evidence="1">
    <location>
        <begin position="181"/>
        <end position="198"/>
    </location>
</feature>
<dbReference type="PATRIC" id="fig|1235802.3.peg.4526"/>
<feature type="transmembrane region" description="Helical" evidence="1">
    <location>
        <begin position="499"/>
        <end position="520"/>
    </location>
</feature>
<reference evidence="2 3" key="1">
    <citation type="journal article" date="2014" name="Genome Announc.">
        <title>Draft genome sequences of the altered schaedler flora, a defined bacterial community from gnotobiotic mice.</title>
        <authorList>
            <person name="Wannemuehler M.J."/>
            <person name="Overstreet A.M."/>
            <person name="Ward D.V."/>
            <person name="Phillips G.J."/>
        </authorList>
    </citation>
    <scope>NUCLEOTIDE SEQUENCE [LARGE SCALE GENOMIC DNA]</scope>
    <source>
        <strain evidence="2 3">ASF492</strain>
    </source>
</reference>
<name>N2A1V7_9FIRM</name>
<dbReference type="AlphaFoldDB" id="N2A1V7"/>
<evidence type="ECO:0008006" key="4">
    <source>
        <dbReference type="Google" id="ProtNLM"/>
    </source>
</evidence>
<gene>
    <name evidence="2" type="ORF">C823_04259</name>
</gene>
<keyword evidence="1" id="KW-1133">Transmembrane helix</keyword>
<keyword evidence="1" id="KW-0812">Transmembrane</keyword>
<sequence>MKLMKKRNSMIYVLWIVCTFLTLYFLRNKLTYIEFQSMNSANDAFIEINNTEDEIIQQFYMPYDIFYGISVQIGTFARDNNSIWKLEILEKETQSVVCEEFFHASHIQDNGYYLIPANKNIRVKRGEAYELHILAQSVLPSTSLAFYRSDTDILDTSSLYVNGTYVDADLCFKVYGGEVDLWWSGFAAICALFILLIVKRMLKADMLVKQIREDRICQCLVLIGIVFLLLCTFSSAGTFTDENDNIRGGMIIANGGVLYKDYITQHTPVAYYICALFALLGAGSVRQFRLSYYLFVAVLWGLLYVRHASHFGKRKMYLLAIAESVFIPAVVPLQGAQVLSDGIQGMCMVVLMLEFFSFYQDRKLGWDRMWIVSACVWGSFGSAFVSAYALIWVIGIVLILEFLYWKNKKVSLGELYFRYYRLIISVSVPLLCGVIYLAANGALREAYQQAYKFNTEVYACYLQGFGSNSLQPLIEAVQHFFNVMAGQFQTLLTAQATNVTVLQFVLLISATTAIALLFFAEKRRVEAFTLFMTMICSATRGYDQHGLAAWYLSILSICLFTGKWNRHPLKLRGGSYFSVIAVVFVTVILLSTYTDWVGDYLLAEQMPVSDTESEVIARTEEGEKIMIDAYACDSIYFLYKDRYPVNRMVYMLPWYMDWYEQITVQELYHYRPNIVVYNPEQDTWGYTHYANVLETEIKNNYIKLSDMPVWKRKTDS</sequence>